<organism evidence="2 3">
    <name type="scientific">Candidatus Magasanikbacteria bacterium GW2011_GWC2_37_14</name>
    <dbReference type="NCBI Taxonomy" id="1619046"/>
    <lineage>
        <taxon>Bacteria</taxon>
        <taxon>Candidatus Magasanikiibacteriota</taxon>
    </lineage>
</organism>
<feature type="domain" description="Cell wall hydrolase SleB" evidence="1">
    <location>
        <begin position="263"/>
        <end position="383"/>
    </location>
</feature>
<evidence type="ECO:0000313" key="2">
    <source>
        <dbReference type="EMBL" id="KKQ27906.1"/>
    </source>
</evidence>
<dbReference type="AlphaFoldDB" id="A0A0G0JIK8"/>
<dbReference type="STRING" id="1619046.US42_C0004G0045"/>
<evidence type="ECO:0000259" key="1">
    <source>
        <dbReference type="Pfam" id="PF07486"/>
    </source>
</evidence>
<dbReference type="EMBL" id="LBSX01000004">
    <property type="protein sequence ID" value="KKQ27906.1"/>
    <property type="molecule type" value="Genomic_DNA"/>
</dbReference>
<comment type="caution">
    <text evidence="2">The sequence shown here is derived from an EMBL/GenBank/DDBJ whole genome shotgun (WGS) entry which is preliminary data.</text>
</comment>
<proteinExistence type="predicted"/>
<dbReference type="InterPro" id="IPR011105">
    <property type="entry name" value="Cell_wall_hydrolase_SleB"/>
</dbReference>
<dbReference type="GO" id="GO:0016787">
    <property type="term" value="F:hydrolase activity"/>
    <property type="evidence" value="ECO:0007669"/>
    <property type="project" value="InterPro"/>
</dbReference>
<name>A0A0G0JIK8_9BACT</name>
<accession>A0A0G0JIK8</accession>
<dbReference type="Pfam" id="PF07486">
    <property type="entry name" value="Hydrolase_2"/>
    <property type="match status" value="1"/>
</dbReference>
<gene>
    <name evidence="2" type="ORF">US42_C0004G0045</name>
</gene>
<dbReference type="Proteomes" id="UP000034849">
    <property type="component" value="Unassembled WGS sequence"/>
</dbReference>
<evidence type="ECO:0000313" key="3">
    <source>
        <dbReference type="Proteomes" id="UP000034849"/>
    </source>
</evidence>
<sequence length="387" mass="44317">MFKKINSDYTYNFSVEEEGLYSISISATCKKKNYLRVEIDDLALKGLLPKSKNEHFNIPPAWNGNELKGVLKTVVFILKLSKGKQSLKFVPKGEAEISFEPEVVLLAKSGLITLFKDLKSEERNCQPWITVALINLPLPILDASISCQKKFLDSDEAKLIIDGQIQKNTQTILRGKNWFWRGWQLKGKILTSRFYPNLPAGVHYIELWADRTPILKSLDILVVKEVSIKRIPTVENPEWTGNFLDDPEEIILARLIFGEANNQPSEAKVWVGWSVINRTKAKSWWPDNIHGVVLQIGQYDAFKLSDRNFSKIINPLGFNNVGQSDKKSWYECYEIAEKIILGKIENPTEATHFHGVGVSKDWFEKHQVPKGNFLKKIGDTYFYWSPN</sequence>
<protein>
    <recommendedName>
        <fullName evidence="1">Cell wall hydrolase SleB domain-containing protein</fullName>
    </recommendedName>
</protein>
<reference evidence="2 3" key="1">
    <citation type="journal article" date="2015" name="Nature">
        <title>rRNA introns, odd ribosomes, and small enigmatic genomes across a large radiation of phyla.</title>
        <authorList>
            <person name="Brown C.T."/>
            <person name="Hug L.A."/>
            <person name="Thomas B.C."/>
            <person name="Sharon I."/>
            <person name="Castelle C.J."/>
            <person name="Singh A."/>
            <person name="Wilkins M.J."/>
            <person name="Williams K.H."/>
            <person name="Banfield J.F."/>
        </authorList>
    </citation>
    <scope>NUCLEOTIDE SEQUENCE [LARGE SCALE GENOMIC DNA]</scope>
</reference>
<dbReference type="Gene3D" id="1.10.10.2520">
    <property type="entry name" value="Cell wall hydrolase SleB, domain 1"/>
    <property type="match status" value="1"/>
</dbReference>
<dbReference type="InterPro" id="IPR042047">
    <property type="entry name" value="SleB_dom1"/>
</dbReference>